<keyword evidence="2" id="KW-1185">Reference proteome</keyword>
<name>A0A976X5A1_9LACO</name>
<evidence type="ECO:0000313" key="1">
    <source>
        <dbReference type="EMBL" id="UQS86327.1"/>
    </source>
</evidence>
<dbReference type="RefSeq" id="WP_260116136.1">
    <property type="nucleotide sequence ID" value="NZ_CP093361.1"/>
</dbReference>
<reference evidence="1" key="1">
    <citation type="journal article" date="2022" name="Int. J. Syst. Evol. Microbiol.">
        <title>Apilactobacillus apisilvae sp. nov., Nicolia spurrieriana gen. nov. sp. nov., Bombilactobacillus folatiphilus sp. nov. and Bombilactobacillus thymidiniphilus sp. nov., four new lactic acid bacterial isolates from stingless bees Tetragonula carbonaria and Austroplebeia australis.</title>
        <authorList>
            <person name="Oliphant S.A."/>
            <person name="Watson-Haigh N.S."/>
            <person name="Sumby K.M."/>
            <person name="Gardner J."/>
            <person name="Groom S."/>
            <person name="Jiranek V."/>
        </authorList>
    </citation>
    <scope>NUCLEOTIDE SEQUENCE</scope>
    <source>
        <strain evidence="1">SGEP1_A5</strain>
    </source>
</reference>
<gene>
    <name evidence="1" type="ORF">MOO44_05220</name>
</gene>
<dbReference type="EMBL" id="CP093361">
    <property type="protein sequence ID" value="UQS86327.1"/>
    <property type="molecule type" value="Genomic_DNA"/>
</dbReference>
<sequence length="114" mass="13465">MSDKLFDFKDLSDSAKQTAVKNFAIFYVHQYANNNMELIANYDVDGVVQDINRDLYINRFNLESTIISDSVSERFTKYAHLLENIDQKYFDNGNVEKSWDLWYQDKYANVKRGL</sequence>
<proteinExistence type="predicted"/>
<evidence type="ECO:0000313" key="2">
    <source>
        <dbReference type="Proteomes" id="UP000831181"/>
    </source>
</evidence>
<dbReference type="Proteomes" id="UP000831181">
    <property type="component" value="Chromosome"/>
</dbReference>
<accession>A0A976X5A1</accession>
<protein>
    <submittedName>
        <fullName evidence="1">Uncharacterized protein</fullName>
    </submittedName>
</protein>
<organism evidence="1 2">
    <name type="scientific">Nicoliella spurrieriana</name>
    <dbReference type="NCBI Taxonomy" id="2925830"/>
    <lineage>
        <taxon>Bacteria</taxon>
        <taxon>Bacillati</taxon>
        <taxon>Bacillota</taxon>
        <taxon>Bacilli</taxon>
        <taxon>Lactobacillales</taxon>
        <taxon>Lactobacillaceae</taxon>
        <taxon>Nicoliella</taxon>
    </lineage>
</organism>
<dbReference type="AlphaFoldDB" id="A0A976X5A1"/>
<dbReference type="KEGG" id="lbe:MOO44_05220"/>